<dbReference type="GO" id="GO:0005524">
    <property type="term" value="F:ATP binding"/>
    <property type="evidence" value="ECO:0007669"/>
    <property type="project" value="InterPro"/>
</dbReference>
<sequence>MAKMVLNPNEIINEGNPDLNITNRDNSLFRRYTTAIQSKPFVLLAGISGTGKSRIVRQLAYATGGESPEKIQKPYNYEIIQVRPNWHDSTELLGYETRISGDIEYKTTDFLRFLAKAWYFEDVPFFLCLDEMNLAPVEQYFAEYLSVLETRKLRNGRIVSDPLFPPLNNFGKNKHNAWVGDSILNDLFGDIWEINGQIIEKDKGREAQLRETFRTKGICLPPNLIVMGTVNMDETTFSFSRKVLDRAMTFEMNDANLEGGLTAAENRLPAIEASAVLPYAVEAMDVYEKSPKLCDTVIKYLSQINETLKGSPFRIAYRTRNEAILYVLANMQYAENDECYQLIQALDEVTNMKILSRIEGDKNKLMNWEQTGCLLDDLAITIQEQFSEICRICYPKKENKIADEDIREKSISLLKLKEMKRKLDNTYYCSFWS</sequence>
<dbReference type="EMBL" id="DXAV01000068">
    <property type="protein sequence ID" value="HIZ92096.1"/>
    <property type="molecule type" value="Genomic_DNA"/>
</dbReference>
<reference evidence="2" key="1">
    <citation type="journal article" date="2021" name="PeerJ">
        <title>Extensive microbial diversity within the chicken gut microbiome revealed by metagenomics and culture.</title>
        <authorList>
            <person name="Gilroy R."/>
            <person name="Ravi A."/>
            <person name="Getino M."/>
            <person name="Pursley I."/>
            <person name="Horton D.L."/>
            <person name="Alikhan N.F."/>
            <person name="Baker D."/>
            <person name="Gharbi K."/>
            <person name="Hall N."/>
            <person name="Watson M."/>
            <person name="Adriaenssens E.M."/>
            <person name="Foster-Nyarko E."/>
            <person name="Jarju S."/>
            <person name="Secka A."/>
            <person name="Antonio M."/>
            <person name="Oren A."/>
            <person name="Chaudhuri R.R."/>
            <person name="La Ragione R."/>
            <person name="Hildebrand F."/>
            <person name="Pallen M.J."/>
        </authorList>
    </citation>
    <scope>NUCLEOTIDE SEQUENCE</scope>
    <source>
        <strain evidence="2">CHK118-2852</strain>
    </source>
</reference>
<accession>A0A9D2GZY9</accession>
<comment type="caution">
    <text evidence="2">The sequence shown here is derived from an EMBL/GenBank/DDBJ whole genome shotgun (WGS) entry which is preliminary data.</text>
</comment>
<organism evidence="2 3">
    <name type="scientific">Candidatus Bacteroides merdavium</name>
    <dbReference type="NCBI Taxonomy" id="2838472"/>
    <lineage>
        <taxon>Bacteria</taxon>
        <taxon>Pseudomonadati</taxon>
        <taxon>Bacteroidota</taxon>
        <taxon>Bacteroidia</taxon>
        <taxon>Bacteroidales</taxon>
        <taxon>Bacteroidaceae</taxon>
        <taxon>Bacteroides</taxon>
    </lineage>
</organism>
<dbReference type="GO" id="GO:0016887">
    <property type="term" value="F:ATP hydrolysis activity"/>
    <property type="evidence" value="ECO:0007669"/>
    <property type="project" value="InterPro"/>
</dbReference>
<dbReference type="InterPro" id="IPR027417">
    <property type="entry name" value="P-loop_NTPase"/>
</dbReference>
<proteinExistence type="predicted"/>
<reference evidence="2" key="2">
    <citation type="submission" date="2021-04" db="EMBL/GenBank/DDBJ databases">
        <authorList>
            <person name="Gilroy R."/>
        </authorList>
    </citation>
    <scope>NUCLEOTIDE SEQUENCE</scope>
    <source>
        <strain evidence="2">CHK118-2852</strain>
    </source>
</reference>
<dbReference type="AlphaFoldDB" id="A0A9D2GZY9"/>
<name>A0A9D2GZY9_9BACE</name>
<dbReference type="Gene3D" id="3.40.50.300">
    <property type="entry name" value="P-loop containing nucleotide triphosphate hydrolases"/>
    <property type="match status" value="1"/>
</dbReference>
<dbReference type="Proteomes" id="UP000824108">
    <property type="component" value="Unassembled WGS sequence"/>
</dbReference>
<evidence type="ECO:0000313" key="2">
    <source>
        <dbReference type="EMBL" id="HIZ92096.1"/>
    </source>
</evidence>
<gene>
    <name evidence="2" type="ORF">H9807_08275</name>
</gene>
<dbReference type="InterPro" id="IPR011704">
    <property type="entry name" value="ATPase_dyneun-rel_AAA"/>
</dbReference>
<feature type="domain" description="ATPase dynein-related AAA" evidence="1">
    <location>
        <begin position="42"/>
        <end position="154"/>
    </location>
</feature>
<evidence type="ECO:0000259" key="1">
    <source>
        <dbReference type="Pfam" id="PF07728"/>
    </source>
</evidence>
<dbReference type="SUPFAM" id="SSF52540">
    <property type="entry name" value="P-loop containing nucleoside triphosphate hydrolases"/>
    <property type="match status" value="1"/>
</dbReference>
<protein>
    <submittedName>
        <fullName evidence="2">AAA family ATPase</fullName>
    </submittedName>
</protein>
<dbReference type="Pfam" id="PF07728">
    <property type="entry name" value="AAA_5"/>
    <property type="match status" value="1"/>
</dbReference>
<evidence type="ECO:0000313" key="3">
    <source>
        <dbReference type="Proteomes" id="UP000824108"/>
    </source>
</evidence>